<feature type="region of interest" description="Disordered" evidence="9">
    <location>
        <begin position="85"/>
        <end position="114"/>
    </location>
</feature>
<dbReference type="Pfam" id="PF08263">
    <property type="entry name" value="LRRNT_2"/>
    <property type="match status" value="1"/>
</dbReference>
<organism evidence="11">
    <name type="scientific">Ananas comosus var. bracteatus</name>
    <name type="common">red pineapple</name>
    <dbReference type="NCBI Taxonomy" id="296719"/>
    <lineage>
        <taxon>Eukaryota</taxon>
        <taxon>Viridiplantae</taxon>
        <taxon>Streptophyta</taxon>
        <taxon>Embryophyta</taxon>
        <taxon>Tracheophyta</taxon>
        <taxon>Spermatophyta</taxon>
        <taxon>Magnoliopsida</taxon>
        <taxon>Liliopsida</taxon>
        <taxon>Poales</taxon>
        <taxon>Bromeliaceae</taxon>
        <taxon>Bromelioideae</taxon>
        <taxon>Ananas</taxon>
    </lineage>
</organism>
<dbReference type="Pfam" id="PF00560">
    <property type="entry name" value="LRR_1"/>
    <property type="match status" value="2"/>
</dbReference>
<name>A0A6V7Q9R9_ANACO</name>
<keyword evidence="2" id="KW-0433">Leucine-rich repeat</keyword>
<evidence type="ECO:0000256" key="5">
    <source>
        <dbReference type="ARBA" id="ARBA00022737"/>
    </source>
</evidence>
<dbReference type="InterPro" id="IPR032675">
    <property type="entry name" value="LRR_dom_sf"/>
</dbReference>
<evidence type="ECO:0000256" key="4">
    <source>
        <dbReference type="ARBA" id="ARBA00022729"/>
    </source>
</evidence>
<evidence type="ECO:0000256" key="1">
    <source>
        <dbReference type="ARBA" id="ARBA00004479"/>
    </source>
</evidence>
<feature type="domain" description="Leucine-rich repeat-containing N-terminal plant-type" evidence="10">
    <location>
        <begin position="115"/>
        <end position="142"/>
    </location>
</feature>
<keyword evidence="5" id="KW-0677">Repeat</keyword>
<keyword evidence="8" id="KW-0325">Glycoprotein</keyword>
<keyword evidence="3" id="KW-0812">Transmembrane</keyword>
<protein>
    <recommendedName>
        <fullName evidence="10">Leucine-rich repeat-containing N-terminal plant-type domain-containing protein</fullName>
    </recommendedName>
</protein>
<sequence>MFASLCLEIEKEKKKLGDSDREREMMARAPMVEDDYETEEKKQAAADVLYHYSQFVMVSTSLLILELIYNWNFLQELSGLPSSLKKEPFPASSSPDSIGASSSGMAKGEKNKLSSSKQDYNSNLISWQYGTDCCRWEGVVCDPVSAQVTSLDLSSRRISGKIVSTSALFNLTSLHYLNLASIFFNPTALPASGFERLTKLTHLNISNTGFVGQVPIGIAHLTNLISLDLSGGYVAISDFILNTSDRLILHDPSLRTLIGNLSNLRELYLDGSFISSEGSDWCRALSVSVPLLQVLSLPGCSLSGPIDPSLARLSSLTTINLEYNNFSSTVLESFANFSSLSSLQLASCSLKGLFPQKVFQFKNLTHLDVSDNPMLFGNLPDFYLDNSLEILMLRGTRFSGAIPNSIGYLKFLTTLDLSGCSFWGSIPSSIFTLTQLSYVNLSSNNFNGSCFTGATPNSIGYLESLTVLDLSGCNFRGQYPLRYSPLHNCFY</sequence>
<keyword evidence="6" id="KW-1133">Transmembrane helix</keyword>
<dbReference type="SUPFAM" id="SSF52058">
    <property type="entry name" value="L domain-like"/>
    <property type="match status" value="1"/>
</dbReference>
<dbReference type="InterPro" id="IPR046956">
    <property type="entry name" value="RLP23-like"/>
</dbReference>
<accession>A0A6V7Q9R9</accession>
<dbReference type="InterPro" id="IPR013210">
    <property type="entry name" value="LRR_N_plant-typ"/>
</dbReference>
<gene>
    <name evidence="11" type="ORF">CB5_LOCUS23083</name>
</gene>
<dbReference type="FunFam" id="3.80.10.10:FF:000041">
    <property type="entry name" value="LRR receptor-like serine/threonine-protein kinase ERECTA"/>
    <property type="match status" value="1"/>
</dbReference>
<keyword evidence="7" id="KW-0472">Membrane</keyword>
<feature type="compositionally biased region" description="Low complexity" evidence="9">
    <location>
        <begin position="90"/>
        <end position="104"/>
    </location>
</feature>
<dbReference type="PANTHER" id="PTHR48061">
    <property type="entry name" value="LEUCINE-RICH REPEAT RECEPTOR PROTEIN KINASE EMS1-LIKE-RELATED"/>
    <property type="match status" value="1"/>
</dbReference>
<proteinExistence type="predicted"/>
<evidence type="ECO:0000256" key="3">
    <source>
        <dbReference type="ARBA" id="ARBA00022692"/>
    </source>
</evidence>
<dbReference type="AlphaFoldDB" id="A0A6V7Q9R9"/>
<evidence type="ECO:0000256" key="7">
    <source>
        <dbReference type="ARBA" id="ARBA00023136"/>
    </source>
</evidence>
<keyword evidence="4" id="KW-0732">Signal</keyword>
<evidence type="ECO:0000256" key="2">
    <source>
        <dbReference type="ARBA" id="ARBA00022614"/>
    </source>
</evidence>
<dbReference type="EMBL" id="LR862134">
    <property type="protein sequence ID" value="CAD1839872.1"/>
    <property type="molecule type" value="Genomic_DNA"/>
</dbReference>
<reference evidence="11" key="1">
    <citation type="submission" date="2020-07" db="EMBL/GenBank/DDBJ databases">
        <authorList>
            <person name="Lin J."/>
        </authorList>
    </citation>
    <scope>NUCLEOTIDE SEQUENCE</scope>
</reference>
<evidence type="ECO:0000256" key="8">
    <source>
        <dbReference type="ARBA" id="ARBA00023180"/>
    </source>
</evidence>
<dbReference type="Pfam" id="PF13855">
    <property type="entry name" value="LRR_8"/>
    <property type="match status" value="1"/>
</dbReference>
<evidence type="ECO:0000259" key="10">
    <source>
        <dbReference type="Pfam" id="PF08263"/>
    </source>
</evidence>
<evidence type="ECO:0000256" key="9">
    <source>
        <dbReference type="SAM" id="MobiDB-lite"/>
    </source>
</evidence>
<dbReference type="GO" id="GO:0016020">
    <property type="term" value="C:membrane"/>
    <property type="evidence" value="ECO:0007669"/>
    <property type="project" value="UniProtKB-SubCell"/>
</dbReference>
<evidence type="ECO:0000256" key="6">
    <source>
        <dbReference type="ARBA" id="ARBA00022989"/>
    </source>
</evidence>
<dbReference type="PANTHER" id="PTHR48061:SF2">
    <property type="entry name" value="RECEPTOR LIKE PROTEIN 30-LIKE"/>
    <property type="match status" value="1"/>
</dbReference>
<dbReference type="Gene3D" id="3.80.10.10">
    <property type="entry name" value="Ribonuclease Inhibitor"/>
    <property type="match status" value="3"/>
</dbReference>
<evidence type="ECO:0000313" key="11">
    <source>
        <dbReference type="EMBL" id="CAD1839872.1"/>
    </source>
</evidence>
<dbReference type="InterPro" id="IPR001611">
    <property type="entry name" value="Leu-rich_rpt"/>
</dbReference>
<comment type="subcellular location">
    <subcellularLocation>
        <location evidence="1">Membrane</location>
        <topology evidence="1">Single-pass type I membrane protein</topology>
    </subcellularLocation>
</comment>